<evidence type="ECO:0000256" key="5">
    <source>
        <dbReference type="ARBA" id="ARBA00023239"/>
    </source>
</evidence>
<comment type="cofactor">
    <cofactor evidence="1">
        <name>pyridoxal 5'-phosphate</name>
        <dbReference type="ChEBI" id="CHEBI:597326"/>
    </cofactor>
</comment>
<name>A0A3D8TRV9_9LIST</name>
<sequence>MISQEETPLLQAIEQHIKKNPVSLHVPGHKNGALYGGDWQEILRYDLTEINGMDDLHHPESVILKSEELLRDAYGARESFFLVGGSTSGNLAMILASLRHGDSAIVARDVHKSVIHALELAGANPIFIEPKKDAVTGTAAGLDPVLLEQVLDANPDVRAVIVTYPNYYGAVFQLDRIVAVAHRYGALALVDEAHGAHFIASDEFPREALRAGADAVVQSAHKTLPALTMGAFLHVNTDKLDVRRYLEMVQSSSPSYMVMASLDVARCYVALYSDEDFKAFWKMRAKWLRFLEKQELEVVCPDDPLKLIVRKKGFSGYRIAEQLEQAGFYPELADAKQVLLILPLLNKGMDFTPFGRIKWGEGDARQGESRMLDLAVPDVSRLWVPYQQMANLETAFLPLDEAAGAVAAENVALYPPGIPGVLRGEKLSERQINYLKQVRGRHFHGGKRLKEGFIEVFL</sequence>
<dbReference type="GO" id="GO:0016831">
    <property type="term" value="F:carboxy-lyase activity"/>
    <property type="evidence" value="ECO:0007669"/>
    <property type="project" value="UniProtKB-KW"/>
</dbReference>
<reference evidence="9" key="1">
    <citation type="submission" date="2015-04" db="EMBL/GenBank/DDBJ databases">
        <authorList>
            <person name="Schardt J."/>
            <person name="Mueller-Herbst S."/>
            <person name="Scherer S."/>
            <person name="Huptas C."/>
        </authorList>
    </citation>
    <scope>NUCLEOTIDE SEQUENCE [LARGE SCALE GENOMIC DNA]</scope>
    <source>
        <strain evidence="9">Kiel-L1</strain>
    </source>
</reference>
<evidence type="ECO:0000256" key="2">
    <source>
        <dbReference type="ARBA" id="ARBA00010671"/>
    </source>
</evidence>
<dbReference type="InterPro" id="IPR008286">
    <property type="entry name" value="Prn/Lys/Arg_de-COase_C"/>
</dbReference>
<evidence type="ECO:0000259" key="6">
    <source>
        <dbReference type="Pfam" id="PF01276"/>
    </source>
</evidence>
<dbReference type="SUPFAM" id="SSF53383">
    <property type="entry name" value="PLP-dependent transferases"/>
    <property type="match status" value="1"/>
</dbReference>
<proteinExistence type="inferred from homology"/>
<evidence type="ECO:0000256" key="1">
    <source>
        <dbReference type="ARBA" id="ARBA00001933"/>
    </source>
</evidence>
<dbReference type="PANTHER" id="PTHR43277:SF3">
    <property type="entry name" value="DECARBOXYLASE, PUTATIVE-RELATED"/>
    <property type="match status" value="1"/>
</dbReference>
<keyword evidence="9" id="KW-1185">Reference proteome</keyword>
<dbReference type="Gene3D" id="3.90.105.10">
    <property type="entry name" value="Molybdopterin biosynthesis moea protein, domain 2"/>
    <property type="match status" value="1"/>
</dbReference>
<dbReference type="InterPro" id="IPR000310">
    <property type="entry name" value="Orn/Lys/Arg_deCO2ase_major_dom"/>
</dbReference>
<comment type="similarity">
    <text evidence="2">Belongs to the Orn/Lys/Arg decarboxylase class-I family.</text>
</comment>
<dbReference type="InterPro" id="IPR015421">
    <property type="entry name" value="PyrdxlP-dep_Trfase_major"/>
</dbReference>
<dbReference type="InterPro" id="IPR036633">
    <property type="entry name" value="Prn/Lys/Arg_de-COase_C_sf"/>
</dbReference>
<evidence type="ECO:0000313" key="9">
    <source>
        <dbReference type="Proteomes" id="UP000257055"/>
    </source>
</evidence>
<keyword evidence="5" id="KW-0456">Lyase</keyword>
<gene>
    <name evidence="8" type="ORF">UR08_10820</name>
</gene>
<feature type="domain" description="Orn/Lys/Arg decarboxylases family 1 pyridoxal-P attachment site" evidence="6">
    <location>
        <begin position="7"/>
        <end position="270"/>
    </location>
</feature>
<evidence type="ECO:0000256" key="3">
    <source>
        <dbReference type="ARBA" id="ARBA00022793"/>
    </source>
</evidence>
<accession>A0A3D8TRV9</accession>
<dbReference type="Pfam" id="PF01276">
    <property type="entry name" value="OKR_DC_1"/>
    <property type="match status" value="1"/>
</dbReference>
<dbReference type="SUPFAM" id="SSF55904">
    <property type="entry name" value="Ornithine decarboxylase C-terminal domain"/>
    <property type="match status" value="1"/>
</dbReference>
<dbReference type="Proteomes" id="UP000257055">
    <property type="component" value="Unassembled WGS sequence"/>
</dbReference>
<dbReference type="RefSeq" id="WP_115753655.1">
    <property type="nucleotide sequence ID" value="NZ_LARY01000002.1"/>
</dbReference>
<evidence type="ECO:0000259" key="7">
    <source>
        <dbReference type="Pfam" id="PF03711"/>
    </source>
</evidence>
<comment type="caution">
    <text evidence="8">The sequence shown here is derived from an EMBL/GenBank/DDBJ whole genome shotgun (WGS) entry which is preliminary data.</text>
</comment>
<evidence type="ECO:0000256" key="4">
    <source>
        <dbReference type="ARBA" id="ARBA00022898"/>
    </source>
</evidence>
<organism evidence="8 9">
    <name type="scientific">Listeria kieliensis</name>
    <dbReference type="NCBI Taxonomy" id="1621700"/>
    <lineage>
        <taxon>Bacteria</taxon>
        <taxon>Bacillati</taxon>
        <taxon>Bacillota</taxon>
        <taxon>Bacilli</taxon>
        <taxon>Bacillales</taxon>
        <taxon>Listeriaceae</taxon>
        <taxon>Listeria</taxon>
    </lineage>
</organism>
<keyword evidence="4" id="KW-0663">Pyridoxal phosphate</keyword>
<evidence type="ECO:0000313" key="8">
    <source>
        <dbReference type="EMBL" id="RDX01397.1"/>
    </source>
</evidence>
<dbReference type="EMBL" id="LARY01000002">
    <property type="protein sequence ID" value="RDX01397.1"/>
    <property type="molecule type" value="Genomic_DNA"/>
</dbReference>
<dbReference type="InterPro" id="IPR015424">
    <property type="entry name" value="PyrdxlP-dep_Trfase"/>
</dbReference>
<protein>
    <submittedName>
        <fullName evidence="8">Decarboxylase</fullName>
    </submittedName>
</protein>
<dbReference type="AlphaFoldDB" id="A0A3D8TRV9"/>
<dbReference type="Pfam" id="PF03711">
    <property type="entry name" value="OKR_DC_1_C"/>
    <property type="match status" value="1"/>
</dbReference>
<keyword evidence="3" id="KW-0210">Decarboxylase</keyword>
<feature type="domain" description="Orn/Lys/Arg decarboxylase C-terminal" evidence="7">
    <location>
        <begin position="386"/>
        <end position="439"/>
    </location>
</feature>
<dbReference type="InterPro" id="IPR052357">
    <property type="entry name" value="Orn_Lys_Arg_decarboxylase-I"/>
</dbReference>
<dbReference type="Gene3D" id="3.40.640.10">
    <property type="entry name" value="Type I PLP-dependent aspartate aminotransferase-like (Major domain)"/>
    <property type="match status" value="1"/>
</dbReference>
<dbReference type="PANTHER" id="PTHR43277">
    <property type="entry name" value="ARGININE DECARBOXYLASE"/>
    <property type="match status" value="1"/>
</dbReference>